<dbReference type="PANTHER" id="PTHR46963:SF4">
    <property type="entry name" value="HYPOTHETICAL PROTEIN MGC115716"/>
    <property type="match status" value="1"/>
</dbReference>
<dbReference type="OrthoDB" id="6150808at2759"/>
<evidence type="ECO:0000256" key="2">
    <source>
        <dbReference type="ARBA" id="ARBA00022553"/>
    </source>
</evidence>
<dbReference type="GO" id="GO:0006310">
    <property type="term" value="P:DNA recombination"/>
    <property type="evidence" value="ECO:0007669"/>
    <property type="project" value="UniProtKB-KW"/>
</dbReference>
<dbReference type="GO" id="GO:0015074">
    <property type="term" value="P:DNA integration"/>
    <property type="evidence" value="ECO:0007669"/>
    <property type="project" value="InterPro"/>
</dbReference>
<reference evidence="6" key="1">
    <citation type="submission" date="2021-03" db="EMBL/GenBank/DDBJ databases">
        <authorList>
            <person name="Bekaert M."/>
        </authorList>
    </citation>
    <scope>NUCLEOTIDE SEQUENCE</scope>
</reference>
<dbReference type="InterPro" id="IPR021893">
    <property type="entry name" value="ZMYM2-like_C"/>
</dbReference>
<dbReference type="Proteomes" id="UP000683360">
    <property type="component" value="Unassembled WGS sequence"/>
</dbReference>
<evidence type="ECO:0000256" key="4">
    <source>
        <dbReference type="ARBA" id="ARBA00023172"/>
    </source>
</evidence>
<keyword evidence="4" id="KW-0233">DNA recombination</keyword>
<comment type="caution">
    <text evidence="6">The sequence shown here is derived from an EMBL/GenBank/DDBJ whole genome shotgun (WGS) entry which is preliminary data.</text>
</comment>
<accession>A0A8S3SC99</accession>
<dbReference type="InterPro" id="IPR011010">
    <property type="entry name" value="DNA_brk_join_enz"/>
</dbReference>
<dbReference type="SUPFAM" id="SSF56349">
    <property type="entry name" value="DNA breaking-rejoining enzymes"/>
    <property type="match status" value="1"/>
</dbReference>
<sequence>MCRLPAASLSKGKANMFEGIPYFALDWSPLEGLEDVPMDEDLQDTLLQLDALVAEIHPPPRAPNSPNEPQQSIETSENLPISINNDNANDQVPPYQDEAAGVSKQFDRNSIQMDDEDIQMFILSNENKNTCKKTMYDIKLVQKFFKMKKEVREIQNIPENELDSLLANFLITVRKQDGTEYEPSSLKGMMSSVDRKLRRQKYGHSISGDNNDFQLTKDTLKTKMKVLKKQGKGNKPNRAQPLTDMEINSLYEKNLLGDSTPEAMINTLWLNNSVHFGLRGVTEHYELRWGDITLNTASDGMRYLQLNERQSKTRTEENVNDIRDVSPKFYECVGERDPVALYEKFAPKRPSGMSNEMDPFYIAKRTIPLTGAENELWFIRQRLGSKSLASVMKVMKEKGNLDDNKRLTNHSAQKYLVQKLKHNNVQDTDIMQILGHKNVQSIRNYRALNEDKHKQISNVLSNTTGEPPQLLGLVPVASNLPLTSGTTVSDDFSVGSDNSTICSQTNTSNRIDSMFYGAKLQIQSMNVHMCDRH</sequence>
<organism evidence="6 7">
    <name type="scientific">Mytilus edulis</name>
    <name type="common">Blue mussel</name>
    <dbReference type="NCBI Taxonomy" id="6550"/>
    <lineage>
        <taxon>Eukaryota</taxon>
        <taxon>Metazoa</taxon>
        <taxon>Spiralia</taxon>
        <taxon>Lophotrochozoa</taxon>
        <taxon>Mollusca</taxon>
        <taxon>Bivalvia</taxon>
        <taxon>Autobranchia</taxon>
        <taxon>Pteriomorphia</taxon>
        <taxon>Mytilida</taxon>
        <taxon>Mytiloidea</taxon>
        <taxon>Mytilidae</taxon>
        <taxon>Mytilinae</taxon>
        <taxon>Mytilus</taxon>
    </lineage>
</organism>
<dbReference type="Pfam" id="PF12012">
    <property type="entry name" value="DUF3504"/>
    <property type="match status" value="1"/>
</dbReference>
<dbReference type="AlphaFoldDB" id="A0A8S3SC99"/>
<keyword evidence="2" id="KW-0597">Phosphoprotein</keyword>
<evidence type="ECO:0000256" key="1">
    <source>
        <dbReference type="ARBA" id="ARBA00022499"/>
    </source>
</evidence>
<keyword evidence="1" id="KW-1017">Isopeptide bond</keyword>
<dbReference type="Gene3D" id="1.10.443.10">
    <property type="entry name" value="Intergrase catalytic core"/>
    <property type="match status" value="1"/>
</dbReference>
<keyword evidence="7" id="KW-1185">Reference proteome</keyword>
<feature type="domain" description="ZMYM2-like/QRICH1 C-terminal" evidence="5">
    <location>
        <begin position="245"/>
        <end position="393"/>
    </location>
</feature>
<proteinExistence type="predicted"/>
<evidence type="ECO:0000259" key="5">
    <source>
        <dbReference type="Pfam" id="PF12012"/>
    </source>
</evidence>
<evidence type="ECO:0000256" key="3">
    <source>
        <dbReference type="ARBA" id="ARBA00022843"/>
    </source>
</evidence>
<dbReference type="EMBL" id="CAJPWZ010001450">
    <property type="protein sequence ID" value="CAG2215640.1"/>
    <property type="molecule type" value="Genomic_DNA"/>
</dbReference>
<keyword evidence="3" id="KW-0832">Ubl conjugation</keyword>
<dbReference type="PANTHER" id="PTHR46963">
    <property type="entry name" value="SIMILAR TO RIKEN CDNA E130308A19"/>
    <property type="match status" value="1"/>
</dbReference>
<dbReference type="GO" id="GO:0003677">
    <property type="term" value="F:DNA binding"/>
    <property type="evidence" value="ECO:0007669"/>
    <property type="project" value="InterPro"/>
</dbReference>
<evidence type="ECO:0000313" key="7">
    <source>
        <dbReference type="Proteomes" id="UP000683360"/>
    </source>
</evidence>
<dbReference type="InterPro" id="IPR013762">
    <property type="entry name" value="Integrase-like_cat_sf"/>
</dbReference>
<evidence type="ECO:0000313" key="6">
    <source>
        <dbReference type="EMBL" id="CAG2215640.1"/>
    </source>
</evidence>
<gene>
    <name evidence="6" type="ORF">MEDL_29406</name>
</gene>
<dbReference type="InterPro" id="IPR042838">
    <property type="entry name" value="KIAA1958"/>
</dbReference>
<name>A0A8S3SC99_MYTED</name>
<protein>
    <recommendedName>
        <fullName evidence="5">ZMYM2-like/QRICH1 C-terminal domain-containing protein</fullName>
    </recommendedName>
</protein>